<dbReference type="PANTHER" id="PTHR47017:SF1">
    <property type="entry name" value="ACYL-COA"/>
    <property type="match status" value="1"/>
</dbReference>
<protein>
    <submittedName>
        <fullName evidence="1">GNAT family N-acetyltransferase</fullName>
        <ecNumber evidence="1">2.3.1.-</ecNumber>
    </submittedName>
</protein>
<dbReference type="Proteomes" id="UP001269375">
    <property type="component" value="Unassembled WGS sequence"/>
</dbReference>
<proteinExistence type="predicted"/>
<keyword evidence="1" id="KW-0012">Acyltransferase</keyword>
<keyword evidence="1" id="KW-0808">Transferase</keyword>
<dbReference type="EC" id="2.3.1.-" evidence="1"/>
<dbReference type="PANTHER" id="PTHR47017">
    <property type="entry name" value="ACYL-COA"/>
    <property type="match status" value="1"/>
</dbReference>
<dbReference type="GO" id="GO:0016746">
    <property type="term" value="F:acyltransferase activity"/>
    <property type="evidence" value="ECO:0007669"/>
    <property type="project" value="UniProtKB-KW"/>
</dbReference>
<organism evidence="1 2">
    <name type="scientific">Larsenimonas suaedae</name>
    <dbReference type="NCBI Taxonomy" id="1851019"/>
    <lineage>
        <taxon>Bacteria</taxon>
        <taxon>Pseudomonadati</taxon>
        <taxon>Pseudomonadota</taxon>
        <taxon>Gammaproteobacteria</taxon>
        <taxon>Oceanospirillales</taxon>
        <taxon>Halomonadaceae</taxon>
        <taxon>Larsenimonas</taxon>
    </lineage>
</organism>
<keyword evidence="2" id="KW-1185">Reference proteome</keyword>
<reference evidence="1 2" key="1">
    <citation type="submission" date="2023-04" db="EMBL/GenBank/DDBJ databases">
        <title>A long-awaited taxogenomic arrangement of the family Halomonadaceae.</title>
        <authorList>
            <person name="De La Haba R."/>
            <person name="Chuvochina M."/>
            <person name="Wittouck S."/>
            <person name="Arahal D.R."/>
            <person name="Sanchez-Porro C."/>
            <person name="Hugenholtz P."/>
            <person name="Ventosa A."/>
        </authorList>
    </citation>
    <scope>NUCLEOTIDE SEQUENCE [LARGE SCALE GENOMIC DNA]</scope>
    <source>
        <strain evidence="1 2">DSM 22428</strain>
    </source>
</reference>
<dbReference type="Pfam" id="PF04339">
    <property type="entry name" value="FemAB_like"/>
    <property type="match status" value="1"/>
</dbReference>
<comment type="caution">
    <text evidence="1">The sequence shown here is derived from an EMBL/GenBank/DDBJ whole genome shotgun (WGS) entry which is preliminary data.</text>
</comment>
<dbReference type="RefSeq" id="WP_251594109.1">
    <property type="nucleotide sequence ID" value="NZ_JAMLJI010000003.1"/>
</dbReference>
<sequence length="379" mass="43996">MTLELREIKGVDEIERSAWDALVDPDYPFMRHAFLSALELTGDVSEDTGWSPCHRVLMEHDTLVGFLPSFDKAHSYGEYIFDWQWADVWERAGQVYYPKQISAIPYTPSTGPRLVLADHIAPECALELVSSSIRTHAGSGWHLLFPDHAETRLWQQHFPELLMRHGMQYHWFNRGYETFEAFLGLMTSKRRKEVRRERRKVAEQGITLHCLDGEAIDEAAITHFYRCYQITYFERGQSPYLSDAFFKRLLATMPERLMLIQARVAERPVAAALYFKGETTLYGRYWGSEVQADSLHFEACYYQGIEYCIRHGFTRFDPGTQGEHKIARGFEPITTYSLHWLRDARFHQAVADFLERERSVMDDVRGEAAQALPFKVASS</sequence>
<evidence type="ECO:0000313" key="2">
    <source>
        <dbReference type="Proteomes" id="UP001269375"/>
    </source>
</evidence>
<dbReference type="InterPro" id="IPR007434">
    <property type="entry name" value="FemAB-like"/>
</dbReference>
<dbReference type="SUPFAM" id="SSF55729">
    <property type="entry name" value="Acyl-CoA N-acyltransferases (Nat)"/>
    <property type="match status" value="1"/>
</dbReference>
<dbReference type="EMBL" id="JARWAO010000005">
    <property type="protein sequence ID" value="MDR5896467.1"/>
    <property type="molecule type" value="Genomic_DNA"/>
</dbReference>
<evidence type="ECO:0000313" key="1">
    <source>
        <dbReference type="EMBL" id="MDR5896467.1"/>
    </source>
</evidence>
<dbReference type="InterPro" id="IPR016181">
    <property type="entry name" value="Acyl_CoA_acyltransferase"/>
</dbReference>
<name>A0ABU1GWN3_9GAMM</name>
<dbReference type="Gene3D" id="3.40.630.30">
    <property type="match status" value="1"/>
</dbReference>
<accession>A0ABU1GWN3</accession>
<gene>
    <name evidence="1" type="ORF">QC825_10320</name>
</gene>